<protein>
    <submittedName>
        <fullName evidence="2">Uncharacterized protein</fullName>
    </submittedName>
</protein>
<feature type="region of interest" description="Disordered" evidence="1">
    <location>
        <begin position="152"/>
        <end position="188"/>
    </location>
</feature>
<dbReference type="EMBL" id="JANKHO010003505">
    <property type="protein sequence ID" value="KAJ3483037.1"/>
    <property type="molecule type" value="Genomic_DNA"/>
</dbReference>
<dbReference type="AlphaFoldDB" id="A0A9W8JVH0"/>
<gene>
    <name evidence="2" type="ORF">NLJ89_g12098</name>
</gene>
<evidence type="ECO:0000256" key="1">
    <source>
        <dbReference type="SAM" id="MobiDB-lite"/>
    </source>
</evidence>
<feature type="region of interest" description="Disordered" evidence="1">
    <location>
        <begin position="1"/>
        <end position="76"/>
    </location>
</feature>
<evidence type="ECO:0000313" key="3">
    <source>
        <dbReference type="Proteomes" id="UP001148786"/>
    </source>
</evidence>
<feature type="compositionally biased region" description="Basic and acidic residues" evidence="1">
    <location>
        <begin position="62"/>
        <end position="76"/>
    </location>
</feature>
<dbReference type="Proteomes" id="UP001148786">
    <property type="component" value="Unassembled WGS sequence"/>
</dbReference>
<keyword evidence="3" id="KW-1185">Reference proteome</keyword>
<organism evidence="2 3">
    <name type="scientific">Agrocybe chaxingu</name>
    <dbReference type="NCBI Taxonomy" id="84603"/>
    <lineage>
        <taxon>Eukaryota</taxon>
        <taxon>Fungi</taxon>
        <taxon>Dikarya</taxon>
        <taxon>Basidiomycota</taxon>
        <taxon>Agaricomycotina</taxon>
        <taxon>Agaricomycetes</taxon>
        <taxon>Agaricomycetidae</taxon>
        <taxon>Agaricales</taxon>
        <taxon>Agaricineae</taxon>
        <taxon>Strophariaceae</taxon>
        <taxon>Agrocybe</taxon>
    </lineage>
</organism>
<sequence>MTPPPPLKFGQRDRGNDSFFSFLRRKDKSQPAPSNPVPQSPDSQAPVPIPNGNEHGNGHGHSQRDEQLGQKKELLQYGHRLLEETKDMLEQNPHIIRKESLKKYRKQAAKLTKSAPSKGKLPKKTLDEVATFQENAKALHHEVENILREFDHRPNDYDTPQPPHPHGHPAGPFRVTPTPPSEGPVAQGAIQHGNAARPAHVLRQSIAERIIQARARAAAGCGYGTATFISPPRQGS</sequence>
<comment type="caution">
    <text evidence="2">The sequence shown here is derived from an EMBL/GenBank/DDBJ whole genome shotgun (WGS) entry which is preliminary data.</text>
</comment>
<dbReference type="OrthoDB" id="3061877at2759"/>
<proteinExistence type="predicted"/>
<evidence type="ECO:0000313" key="2">
    <source>
        <dbReference type="EMBL" id="KAJ3483037.1"/>
    </source>
</evidence>
<reference evidence="2" key="1">
    <citation type="submission" date="2022-07" db="EMBL/GenBank/DDBJ databases">
        <title>Genome Sequence of Agrocybe chaxingu.</title>
        <authorList>
            <person name="Buettner E."/>
        </authorList>
    </citation>
    <scope>NUCLEOTIDE SEQUENCE</scope>
    <source>
        <strain evidence="2">MP-N11</strain>
    </source>
</reference>
<name>A0A9W8JVH0_9AGAR</name>
<accession>A0A9W8JVH0</accession>